<accession>F8PR39</accession>
<name>F8PR39_SERL3</name>
<evidence type="ECO:0000313" key="3">
    <source>
        <dbReference type="Proteomes" id="UP000008063"/>
    </source>
</evidence>
<reference evidence="3" key="1">
    <citation type="journal article" date="2011" name="Science">
        <title>The plant cell wall-decomposing machinery underlies the functional diversity of forest fungi.</title>
        <authorList>
            <person name="Eastwood D.C."/>
            <person name="Floudas D."/>
            <person name="Binder M."/>
            <person name="Majcherczyk A."/>
            <person name="Schneider P."/>
            <person name="Aerts A."/>
            <person name="Asiegbu F.O."/>
            <person name="Baker S.E."/>
            <person name="Barry K."/>
            <person name="Bendiksby M."/>
            <person name="Blumentritt M."/>
            <person name="Coutinho P.M."/>
            <person name="Cullen D."/>
            <person name="de Vries R.P."/>
            <person name="Gathman A."/>
            <person name="Goodell B."/>
            <person name="Henrissat B."/>
            <person name="Ihrmark K."/>
            <person name="Kauserud H."/>
            <person name="Kohler A."/>
            <person name="LaButti K."/>
            <person name="Lapidus A."/>
            <person name="Lavin J.L."/>
            <person name="Lee Y.-H."/>
            <person name="Lindquist E."/>
            <person name="Lilly W."/>
            <person name="Lucas S."/>
            <person name="Morin E."/>
            <person name="Murat C."/>
            <person name="Oguiza J.A."/>
            <person name="Park J."/>
            <person name="Pisabarro A.G."/>
            <person name="Riley R."/>
            <person name="Rosling A."/>
            <person name="Salamov A."/>
            <person name="Schmidt O."/>
            <person name="Schmutz J."/>
            <person name="Skrede I."/>
            <person name="Stenlid J."/>
            <person name="Wiebenga A."/>
            <person name="Xie X."/>
            <person name="Kuees U."/>
            <person name="Hibbett D.S."/>
            <person name="Hoffmeister D."/>
            <person name="Hoegberg N."/>
            <person name="Martin F."/>
            <person name="Grigoriev I.V."/>
            <person name="Watkinson S.C."/>
        </authorList>
    </citation>
    <scope>NUCLEOTIDE SEQUENCE [LARGE SCALE GENOMIC DNA]</scope>
    <source>
        <strain evidence="3">strain S7.3</strain>
    </source>
</reference>
<dbReference type="OMA" id="AQKPYEP"/>
<dbReference type="InParanoid" id="F8PR39"/>
<dbReference type="OrthoDB" id="2687798at2759"/>
<feature type="compositionally biased region" description="Basic and acidic residues" evidence="1">
    <location>
        <begin position="88"/>
        <end position="102"/>
    </location>
</feature>
<organism evidence="3">
    <name type="scientific">Serpula lacrymans var. lacrymans (strain S7.3)</name>
    <name type="common">Dry rot fungus</name>
    <dbReference type="NCBI Taxonomy" id="936435"/>
    <lineage>
        <taxon>Eukaryota</taxon>
        <taxon>Fungi</taxon>
        <taxon>Dikarya</taxon>
        <taxon>Basidiomycota</taxon>
        <taxon>Agaricomycotina</taxon>
        <taxon>Agaricomycetes</taxon>
        <taxon>Agaricomycetidae</taxon>
        <taxon>Boletales</taxon>
        <taxon>Coniophorineae</taxon>
        <taxon>Serpulaceae</taxon>
        <taxon>Serpula</taxon>
    </lineage>
</organism>
<dbReference type="HOGENOM" id="CLU_1826581_0_0_1"/>
<gene>
    <name evidence="2" type="ORF">SERLA73DRAFT_178211</name>
</gene>
<dbReference type="EMBL" id="GL945477">
    <property type="protein sequence ID" value="EGO02330.1"/>
    <property type="molecule type" value="Genomic_DNA"/>
</dbReference>
<sequence>MLMIFRNMHRSLWTSRRSYHSRSIHTTSSALHPKKDHPKDNSHSADNYFKDVDSNPPPDPTIHRVDAASEAAQRPYEPPSGQWSRAGSKTEEYATMDKEHPYDIPADGNGQEKKLRYGGKEKYGEEKGSEISQPDEGPAGKASGGMGRGR</sequence>
<dbReference type="eggNOG" id="ENOG502SV92">
    <property type="taxonomic scope" value="Eukaryota"/>
</dbReference>
<protein>
    <submittedName>
        <fullName evidence="2">Uncharacterized protein</fullName>
    </submittedName>
</protein>
<evidence type="ECO:0000256" key="1">
    <source>
        <dbReference type="SAM" id="MobiDB-lite"/>
    </source>
</evidence>
<proteinExistence type="predicted"/>
<feature type="region of interest" description="Disordered" evidence="1">
    <location>
        <begin position="24"/>
        <end position="150"/>
    </location>
</feature>
<feature type="compositionally biased region" description="Basic and acidic residues" evidence="1">
    <location>
        <begin position="110"/>
        <end position="129"/>
    </location>
</feature>
<feature type="compositionally biased region" description="Basic and acidic residues" evidence="1">
    <location>
        <begin position="37"/>
        <end position="53"/>
    </location>
</feature>
<evidence type="ECO:0000313" key="2">
    <source>
        <dbReference type="EMBL" id="EGO02330.1"/>
    </source>
</evidence>
<dbReference type="Proteomes" id="UP000008063">
    <property type="component" value="Unassembled WGS sequence"/>
</dbReference>
<dbReference type="AlphaFoldDB" id="F8PR39"/>
<keyword evidence="3" id="KW-1185">Reference proteome</keyword>